<dbReference type="RefSeq" id="WP_338250820.1">
    <property type="nucleotide sequence ID" value="NZ_BSRI01000001.1"/>
</dbReference>
<protein>
    <submittedName>
        <fullName evidence="1">Uncharacterized protein</fullName>
    </submittedName>
</protein>
<name>A0ABQ6FQM0_9CHLR</name>
<accession>A0ABQ6FQM0</accession>
<gene>
    <name evidence="1" type="ORF">KDH_28290</name>
</gene>
<dbReference type="Proteomes" id="UP001344906">
    <property type="component" value="Unassembled WGS sequence"/>
</dbReference>
<proteinExistence type="predicted"/>
<sequence>MDLVFPLEYQPGNWCKHFTGRFQKHCQAGIAYITFQASALPCLKDNCATEICPHASFPTVTEVQAQMQEMEGLIKQALPNLSQGICPQCGHPIERKEMEGFSQYAMPCRHRLGTTF</sequence>
<dbReference type="EMBL" id="BSRI01000001">
    <property type="protein sequence ID" value="GLV55985.1"/>
    <property type="molecule type" value="Genomic_DNA"/>
</dbReference>
<keyword evidence="2" id="KW-1185">Reference proteome</keyword>
<evidence type="ECO:0000313" key="2">
    <source>
        <dbReference type="Proteomes" id="UP001344906"/>
    </source>
</evidence>
<comment type="caution">
    <text evidence="1">The sequence shown here is derived from an EMBL/GenBank/DDBJ whole genome shotgun (WGS) entry which is preliminary data.</text>
</comment>
<evidence type="ECO:0000313" key="1">
    <source>
        <dbReference type="EMBL" id="GLV55985.1"/>
    </source>
</evidence>
<organism evidence="1 2">
    <name type="scientific">Dictyobacter halimunensis</name>
    <dbReference type="NCBI Taxonomy" id="3026934"/>
    <lineage>
        <taxon>Bacteria</taxon>
        <taxon>Bacillati</taxon>
        <taxon>Chloroflexota</taxon>
        <taxon>Ktedonobacteria</taxon>
        <taxon>Ktedonobacterales</taxon>
        <taxon>Dictyobacteraceae</taxon>
        <taxon>Dictyobacter</taxon>
    </lineage>
</organism>
<reference evidence="1 2" key="1">
    <citation type="submission" date="2023-02" db="EMBL/GenBank/DDBJ databases">
        <title>Dictyobacter halimunensis sp. nov., a new member of the class Ktedonobacteria from forest soil in a geothermal area.</title>
        <authorList>
            <person name="Rachmania M.K."/>
            <person name="Ningsih F."/>
            <person name="Sakai Y."/>
            <person name="Yabe S."/>
            <person name="Yokota A."/>
            <person name="Sjamsuridzal W."/>
        </authorList>
    </citation>
    <scope>NUCLEOTIDE SEQUENCE [LARGE SCALE GENOMIC DNA]</scope>
    <source>
        <strain evidence="1 2">S3.2.2.5</strain>
    </source>
</reference>